<keyword evidence="1" id="KW-0805">Transcription regulation</keyword>
<dbReference type="STRING" id="229921.ADN01_02665"/>
<dbReference type="InterPro" id="IPR009061">
    <property type="entry name" value="DNA-bd_dom_put_sf"/>
</dbReference>
<reference evidence="6 7" key="1">
    <citation type="submission" date="2015-07" db="EMBL/GenBank/DDBJ databases">
        <title>Genome sequence of Levilinea saccharolytica DSM 16555.</title>
        <authorList>
            <person name="Hemp J."/>
            <person name="Ward L.M."/>
            <person name="Pace L.A."/>
            <person name="Fischer W.W."/>
        </authorList>
    </citation>
    <scope>NUCLEOTIDE SEQUENCE [LARGE SCALE GENOMIC DNA]</scope>
    <source>
        <strain evidence="6 7">KIBI-1</strain>
    </source>
</reference>
<evidence type="ECO:0000256" key="2">
    <source>
        <dbReference type="ARBA" id="ARBA00023125"/>
    </source>
</evidence>
<dbReference type="PRINTS" id="PR00040">
    <property type="entry name" value="HTHMERR"/>
</dbReference>
<evidence type="ECO:0000259" key="5">
    <source>
        <dbReference type="PROSITE" id="PS50937"/>
    </source>
</evidence>
<dbReference type="InterPro" id="IPR012925">
    <property type="entry name" value="TipAS_dom"/>
</dbReference>
<dbReference type="Pfam" id="PF13411">
    <property type="entry name" value="MerR_1"/>
    <property type="match status" value="1"/>
</dbReference>
<sequence length="254" mass="29658">MYTVQQLSKLAGVSPRTLRFYDQIGLLTPTRNPQNGYRLYGEAALLRLQQILFFRELGFSLEEIQTVLEMPDFDVLRALHLHRHNLLQRVDRLNRLLHTLDQTIQHLQGGVPMDEKSLYDGFSEEQQKEYADEARRRYGAEMVDLSQRRWESYTPEQKKRILEESQENTLALAALMDHDPASPEVQAVILAWHKHIGYFYPCTYEVARALGQAYAEDPAFRVNYERVHPDLPEFFRDTIAVYCRGKSGLPPFEK</sequence>
<evidence type="ECO:0000256" key="1">
    <source>
        <dbReference type="ARBA" id="ARBA00023015"/>
    </source>
</evidence>
<dbReference type="AlphaFoldDB" id="A0A0P6YK03"/>
<evidence type="ECO:0000256" key="3">
    <source>
        <dbReference type="ARBA" id="ARBA00023159"/>
    </source>
</evidence>
<dbReference type="CDD" id="cd01106">
    <property type="entry name" value="HTH_TipAL-Mta"/>
    <property type="match status" value="1"/>
</dbReference>
<dbReference type="PANTHER" id="PTHR30204">
    <property type="entry name" value="REDOX-CYCLING DRUG-SENSING TRANSCRIPTIONAL ACTIVATOR SOXR"/>
    <property type="match status" value="1"/>
</dbReference>
<proteinExistence type="predicted"/>
<dbReference type="OrthoDB" id="9814833at2"/>
<keyword evidence="7" id="KW-1185">Reference proteome</keyword>
<dbReference type="GO" id="GO:0003677">
    <property type="term" value="F:DNA binding"/>
    <property type="evidence" value="ECO:0007669"/>
    <property type="project" value="UniProtKB-KW"/>
</dbReference>
<feature type="domain" description="HTH merR-type" evidence="5">
    <location>
        <begin position="1"/>
        <end position="70"/>
    </location>
</feature>
<dbReference type="SUPFAM" id="SSF46955">
    <property type="entry name" value="Putative DNA-binding domain"/>
    <property type="match status" value="1"/>
</dbReference>
<dbReference type="SUPFAM" id="SSF89082">
    <property type="entry name" value="Antibiotic binding domain of TipA-like multidrug resistance regulators"/>
    <property type="match status" value="1"/>
</dbReference>
<dbReference type="PANTHER" id="PTHR30204:SF90">
    <property type="entry name" value="HTH-TYPE TRANSCRIPTIONAL ACTIVATOR MTA"/>
    <property type="match status" value="1"/>
</dbReference>
<gene>
    <name evidence="6" type="ORF">ADN01_02665</name>
</gene>
<evidence type="ECO:0000313" key="6">
    <source>
        <dbReference type="EMBL" id="KPL90072.1"/>
    </source>
</evidence>
<evidence type="ECO:0000313" key="7">
    <source>
        <dbReference type="Proteomes" id="UP000050501"/>
    </source>
</evidence>
<dbReference type="SMART" id="SM00422">
    <property type="entry name" value="HTH_MERR"/>
    <property type="match status" value="1"/>
</dbReference>
<dbReference type="Gene3D" id="1.10.490.50">
    <property type="entry name" value="Antibiotic binding domain of TipA-like multidrug resistance regulators"/>
    <property type="match status" value="1"/>
</dbReference>
<dbReference type="Gene3D" id="1.10.1660.10">
    <property type="match status" value="1"/>
</dbReference>
<comment type="caution">
    <text evidence="6">The sequence shown here is derived from an EMBL/GenBank/DDBJ whole genome shotgun (WGS) entry which is preliminary data.</text>
</comment>
<keyword evidence="2" id="KW-0238">DNA-binding</keyword>
<dbReference type="Pfam" id="PF07739">
    <property type="entry name" value="TipAS"/>
    <property type="match status" value="1"/>
</dbReference>
<evidence type="ECO:0000256" key="4">
    <source>
        <dbReference type="ARBA" id="ARBA00023163"/>
    </source>
</evidence>
<keyword evidence="4" id="KW-0804">Transcription</keyword>
<organism evidence="6 7">
    <name type="scientific">Levilinea saccharolytica</name>
    <dbReference type="NCBI Taxonomy" id="229921"/>
    <lineage>
        <taxon>Bacteria</taxon>
        <taxon>Bacillati</taxon>
        <taxon>Chloroflexota</taxon>
        <taxon>Anaerolineae</taxon>
        <taxon>Anaerolineales</taxon>
        <taxon>Anaerolineaceae</taxon>
        <taxon>Levilinea</taxon>
    </lineage>
</organism>
<dbReference type="InterPro" id="IPR047057">
    <property type="entry name" value="MerR_fam"/>
</dbReference>
<protein>
    <recommendedName>
        <fullName evidence="5">HTH merR-type domain-containing protein</fullName>
    </recommendedName>
</protein>
<dbReference type="InterPro" id="IPR036244">
    <property type="entry name" value="TipA-like_antibiotic-bd"/>
</dbReference>
<dbReference type="InterPro" id="IPR000551">
    <property type="entry name" value="MerR-type_HTH_dom"/>
</dbReference>
<dbReference type="Proteomes" id="UP000050501">
    <property type="component" value="Unassembled WGS sequence"/>
</dbReference>
<accession>A0A0P6YK03</accession>
<name>A0A0P6YK03_9CHLR</name>
<dbReference type="RefSeq" id="WP_062416716.1">
    <property type="nucleotide sequence ID" value="NZ_DF967974.1"/>
</dbReference>
<dbReference type="EMBL" id="LGCM01000013">
    <property type="protein sequence ID" value="KPL90072.1"/>
    <property type="molecule type" value="Genomic_DNA"/>
</dbReference>
<dbReference type="GO" id="GO:0003700">
    <property type="term" value="F:DNA-binding transcription factor activity"/>
    <property type="evidence" value="ECO:0007669"/>
    <property type="project" value="InterPro"/>
</dbReference>
<dbReference type="PROSITE" id="PS50937">
    <property type="entry name" value="HTH_MERR_2"/>
    <property type="match status" value="1"/>
</dbReference>
<keyword evidence="3" id="KW-0010">Activator</keyword>